<proteinExistence type="predicted"/>
<dbReference type="OrthoDB" id="264015at2759"/>
<feature type="transmembrane region" description="Helical" evidence="1">
    <location>
        <begin position="196"/>
        <end position="217"/>
    </location>
</feature>
<feature type="transmembrane region" description="Helical" evidence="1">
    <location>
        <begin position="20"/>
        <end position="42"/>
    </location>
</feature>
<feature type="non-terminal residue" evidence="3">
    <location>
        <position position="535"/>
    </location>
</feature>
<keyword evidence="1" id="KW-1133">Transmembrane helix</keyword>
<dbReference type="Proteomes" id="UP000799776">
    <property type="component" value="Unassembled WGS sequence"/>
</dbReference>
<feature type="transmembrane region" description="Helical" evidence="1">
    <location>
        <begin position="54"/>
        <end position="76"/>
    </location>
</feature>
<dbReference type="PANTHER" id="PTHR35152">
    <property type="entry name" value="DOMAIN SIGNALLING PROTEIN, PUTATIVE (AFU_ORTHOLOGUE AFUA_5G11310)-RELATED"/>
    <property type="match status" value="1"/>
</dbReference>
<dbReference type="PROSITE" id="PS50924">
    <property type="entry name" value="MHYT"/>
    <property type="match status" value="1"/>
</dbReference>
<feature type="transmembrane region" description="Helical" evidence="1">
    <location>
        <begin position="163"/>
        <end position="184"/>
    </location>
</feature>
<feature type="transmembrane region" description="Helical" evidence="1">
    <location>
        <begin position="128"/>
        <end position="148"/>
    </location>
</feature>
<dbReference type="EMBL" id="ML978755">
    <property type="protein sequence ID" value="KAF2083843.1"/>
    <property type="molecule type" value="Genomic_DNA"/>
</dbReference>
<evidence type="ECO:0000256" key="1">
    <source>
        <dbReference type="SAM" id="Phobius"/>
    </source>
</evidence>
<keyword evidence="1" id="KW-0812">Transmembrane</keyword>
<dbReference type="AlphaFoldDB" id="A0A9P4HPZ5"/>
<keyword evidence="4" id="KW-1185">Reference proteome</keyword>
<comment type="caution">
    <text evidence="3">The sequence shown here is derived from an EMBL/GenBank/DDBJ whole genome shotgun (WGS) entry which is preliminary data.</text>
</comment>
<dbReference type="Pfam" id="PF03707">
    <property type="entry name" value="MHYT"/>
    <property type="match status" value="2"/>
</dbReference>
<gene>
    <name evidence="3" type="ORF">K490DRAFT_50619</name>
</gene>
<feature type="domain" description="MHYT" evidence="2">
    <location>
        <begin position="19"/>
        <end position="221"/>
    </location>
</feature>
<dbReference type="InterPro" id="IPR005330">
    <property type="entry name" value="MHYT_dom"/>
</dbReference>
<feature type="transmembrane region" description="Helical" evidence="1">
    <location>
        <begin position="237"/>
        <end position="258"/>
    </location>
</feature>
<protein>
    <recommendedName>
        <fullName evidence="2">MHYT domain-containing protein</fullName>
    </recommendedName>
</protein>
<feature type="transmembrane region" description="Helical" evidence="1">
    <location>
        <begin position="96"/>
        <end position="116"/>
    </location>
</feature>
<evidence type="ECO:0000259" key="2">
    <source>
        <dbReference type="PROSITE" id="PS50924"/>
    </source>
</evidence>
<keyword evidence="1" id="KW-0472">Membrane</keyword>
<organism evidence="3 4">
    <name type="scientific">Saccharata proteae CBS 121410</name>
    <dbReference type="NCBI Taxonomy" id="1314787"/>
    <lineage>
        <taxon>Eukaryota</taxon>
        <taxon>Fungi</taxon>
        <taxon>Dikarya</taxon>
        <taxon>Ascomycota</taxon>
        <taxon>Pezizomycotina</taxon>
        <taxon>Dothideomycetes</taxon>
        <taxon>Dothideomycetes incertae sedis</taxon>
        <taxon>Botryosphaeriales</taxon>
        <taxon>Saccharataceae</taxon>
        <taxon>Saccharata</taxon>
    </lineage>
</organism>
<evidence type="ECO:0000313" key="4">
    <source>
        <dbReference type="Proteomes" id="UP000799776"/>
    </source>
</evidence>
<sequence length="535" mass="59700">MSESITTTYSIGDHVPFHCLWYVILASYITSLIGAITTVELLHRRRSGHGWRGWLHLGACSISFGLVGIWCMHFVGNRAIELGDGKREIQLYYDPGWTALSVFLPVIFLFFGFSVVERFNRTRRSLYGSLVVTGIAAGLAILGMHYIGNFGTTTYNLDFDLPYVIGAALIAIFACWAALTLFFHQREQWINSFFQRVVCAAILASAVCGMHWTAAAGTKYRLRKYYLGSASGRNTTLIVAISLCLVACTFISSLALLIQRRRKQLADRAQHVVLASATFDPDGRLLVTQEGLLPCQKITRRYNQRSFADEFNVAHPVFQWIFRVTYNWDSVADLVGIMRTHLRAVGSLKDPSKPGSSQIRTPFDEDYTKPEIDYSVIFRSLFVSAAADLAEALNTSIHNLGKLWDDILMTGTKDPEDVESAVSIPAPTLFGRGQLLFVVRQISREEASRLVASGYRFATLDQVGDIVMRSMQIPRTKLQETIKSLQDYTSQRDGLPNAGTFLALFALRPAVKPSTGSWDVLISKDELGHLPKVQL</sequence>
<dbReference type="PANTHER" id="PTHR35152:SF1">
    <property type="entry name" value="DOMAIN SIGNALLING PROTEIN, PUTATIVE (AFU_ORTHOLOGUE AFUA_5G11310)-RELATED"/>
    <property type="match status" value="1"/>
</dbReference>
<accession>A0A9P4HPZ5</accession>
<evidence type="ECO:0000313" key="3">
    <source>
        <dbReference type="EMBL" id="KAF2083843.1"/>
    </source>
</evidence>
<reference evidence="3" key="1">
    <citation type="journal article" date="2020" name="Stud. Mycol.">
        <title>101 Dothideomycetes genomes: a test case for predicting lifestyles and emergence of pathogens.</title>
        <authorList>
            <person name="Haridas S."/>
            <person name="Albert R."/>
            <person name="Binder M."/>
            <person name="Bloem J."/>
            <person name="Labutti K."/>
            <person name="Salamov A."/>
            <person name="Andreopoulos B."/>
            <person name="Baker S."/>
            <person name="Barry K."/>
            <person name="Bills G."/>
            <person name="Bluhm B."/>
            <person name="Cannon C."/>
            <person name="Castanera R."/>
            <person name="Culley D."/>
            <person name="Daum C."/>
            <person name="Ezra D."/>
            <person name="Gonzalez J."/>
            <person name="Henrissat B."/>
            <person name="Kuo A."/>
            <person name="Liang C."/>
            <person name="Lipzen A."/>
            <person name="Lutzoni F."/>
            <person name="Magnuson J."/>
            <person name="Mondo S."/>
            <person name="Nolan M."/>
            <person name="Ohm R."/>
            <person name="Pangilinan J."/>
            <person name="Park H.-J."/>
            <person name="Ramirez L."/>
            <person name="Alfaro M."/>
            <person name="Sun H."/>
            <person name="Tritt A."/>
            <person name="Yoshinaga Y."/>
            <person name="Zwiers L.-H."/>
            <person name="Turgeon B."/>
            <person name="Goodwin S."/>
            <person name="Spatafora J."/>
            <person name="Crous P."/>
            <person name="Grigoriev I."/>
        </authorList>
    </citation>
    <scope>NUCLEOTIDE SEQUENCE</scope>
    <source>
        <strain evidence="3">CBS 121410</strain>
    </source>
</reference>
<name>A0A9P4HPZ5_9PEZI</name>